<dbReference type="RefSeq" id="WP_342069781.1">
    <property type="nucleotide sequence ID" value="NZ_CP151762.1"/>
</dbReference>
<protein>
    <submittedName>
        <fullName evidence="1">Uncharacterized protein</fullName>
    </submittedName>
</protein>
<keyword evidence="2" id="KW-1185">Reference proteome</keyword>
<accession>A0AAN0M1U3</accession>
<sequence>MTRPAQCMYRLLFANDFWHVLGSRSYVSGLLIDTRVVALLGLRTRRDLITGQVDYDHLGRQTLGA</sequence>
<dbReference type="Proteomes" id="UP001451782">
    <property type="component" value="Chromosome"/>
</dbReference>
<dbReference type="AlphaFoldDB" id="A0AAN0M1U3"/>
<evidence type="ECO:0000313" key="2">
    <source>
        <dbReference type="Proteomes" id="UP001451782"/>
    </source>
</evidence>
<dbReference type="EMBL" id="CP151762">
    <property type="protein sequence ID" value="WZU63399.1"/>
    <property type="molecule type" value="Genomic_DNA"/>
</dbReference>
<evidence type="ECO:0000313" key="1">
    <source>
        <dbReference type="EMBL" id="WZU63399.1"/>
    </source>
</evidence>
<organism evidence="1 2">
    <name type="scientific">Yoonia algicola</name>
    <dbReference type="NCBI Taxonomy" id="3137368"/>
    <lineage>
        <taxon>Bacteria</taxon>
        <taxon>Pseudomonadati</taxon>
        <taxon>Pseudomonadota</taxon>
        <taxon>Alphaproteobacteria</taxon>
        <taxon>Rhodobacterales</taxon>
        <taxon>Paracoccaceae</taxon>
        <taxon>Yoonia</taxon>
    </lineage>
</organism>
<name>A0AAN0M1U3_9RHOB</name>
<gene>
    <name evidence="1" type="ORF">AABB28_16350</name>
</gene>
<proteinExistence type="predicted"/>
<dbReference type="KEGG" id="yag:AABB28_16350"/>
<reference evidence="1 2" key="1">
    <citation type="submission" date="2024-04" db="EMBL/GenBank/DDBJ databases">
        <title>Phylogenomic analyses of a clade within the roseobacter group suggest taxonomic reassignments of species of the genera Aestuariivita, Citreicella, Loktanella, Nautella, Pelagibaca, Ruegeria, Thalassobius, Thiobacimonas and Tropicibacter, and the proposal o.</title>
        <authorList>
            <person name="Jeon C.O."/>
        </authorList>
    </citation>
    <scope>NUCLEOTIDE SEQUENCE [LARGE SCALE GENOMIC DNA]</scope>
    <source>
        <strain evidence="1 2">G8-12</strain>
    </source>
</reference>